<feature type="chain" id="PRO_5013035551" description="TPR repeat" evidence="1">
    <location>
        <begin position="26"/>
        <end position="284"/>
    </location>
</feature>
<dbReference type="Gene3D" id="1.25.40.10">
    <property type="entry name" value="Tetratricopeptide repeat domain"/>
    <property type="match status" value="2"/>
</dbReference>
<dbReference type="SUPFAM" id="SSF81901">
    <property type="entry name" value="HCP-like"/>
    <property type="match status" value="1"/>
</dbReference>
<proteinExistence type="predicted"/>
<dbReference type="AlphaFoldDB" id="A0A285TQB2"/>
<dbReference type="InterPro" id="IPR006597">
    <property type="entry name" value="Sel1-like"/>
</dbReference>
<name>A0A285TQB2_9HYPH</name>
<dbReference type="Proteomes" id="UP000219331">
    <property type="component" value="Unassembled WGS sequence"/>
</dbReference>
<evidence type="ECO:0008006" key="4">
    <source>
        <dbReference type="Google" id="ProtNLM"/>
    </source>
</evidence>
<dbReference type="RefSeq" id="WP_083205967.1">
    <property type="nucleotide sequence ID" value="NZ_JAJGNR010000008.1"/>
</dbReference>
<evidence type="ECO:0000313" key="2">
    <source>
        <dbReference type="EMBL" id="SOC25169.1"/>
    </source>
</evidence>
<evidence type="ECO:0000313" key="3">
    <source>
        <dbReference type="Proteomes" id="UP000219331"/>
    </source>
</evidence>
<dbReference type="EMBL" id="OBML01000014">
    <property type="protein sequence ID" value="SOC25169.1"/>
    <property type="molecule type" value="Genomic_DNA"/>
</dbReference>
<organism evidence="2 3">
    <name type="scientific">Stappia indica</name>
    <dbReference type="NCBI Taxonomy" id="538381"/>
    <lineage>
        <taxon>Bacteria</taxon>
        <taxon>Pseudomonadati</taxon>
        <taxon>Pseudomonadota</taxon>
        <taxon>Alphaproteobacteria</taxon>
        <taxon>Hyphomicrobiales</taxon>
        <taxon>Stappiaceae</taxon>
        <taxon>Stappia</taxon>
    </lineage>
</organism>
<dbReference type="STRING" id="538381.GCA_001696535_00393"/>
<dbReference type="InterPro" id="IPR011990">
    <property type="entry name" value="TPR-like_helical_dom_sf"/>
</dbReference>
<dbReference type="SMART" id="SM00671">
    <property type="entry name" value="SEL1"/>
    <property type="match status" value="5"/>
</dbReference>
<gene>
    <name evidence="2" type="ORF">SAMN05421512_1143</name>
</gene>
<dbReference type="OrthoDB" id="5321503at2"/>
<dbReference type="PANTHER" id="PTHR11102">
    <property type="entry name" value="SEL-1-LIKE PROTEIN"/>
    <property type="match status" value="1"/>
</dbReference>
<keyword evidence="1" id="KW-0732">Signal</keyword>
<dbReference type="PANTHER" id="PTHR11102:SF160">
    <property type="entry name" value="ERAD-ASSOCIATED E3 UBIQUITIN-PROTEIN LIGASE COMPONENT HRD3"/>
    <property type="match status" value="1"/>
</dbReference>
<accession>A0A285TQB2</accession>
<protein>
    <recommendedName>
        <fullName evidence="4">TPR repeat</fullName>
    </recommendedName>
</protein>
<keyword evidence="3" id="KW-1185">Reference proteome</keyword>
<dbReference type="Pfam" id="PF08238">
    <property type="entry name" value="Sel1"/>
    <property type="match status" value="4"/>
</dbReference>
<dbReference type="InterPro" id="IPR050767">
    <property type="entry name" value="Sel1_AlgK"/>
</dbReference>
<reference evidence="2 3" key="1">
    <citation type="submission" date="2017-08" db="EMBL/GenBank/DDBJ databases">
        <authorList>
            <person name="de Groot N.N."/>
        </authorList>
    </citation>
    <scope>NUCLEOTIDE SEQUENCE [LARGE SCALE GENOMIC DNA]</scope>
    <source>
        <strain evidence="2 3">USBA 352</strain>
    </source>
</reference>
<sequence>MIRIIGTGLAYAVALALAAPVAVQAQETAAEAAAKLSGAAPASQDLSPGEALRVGAQFYYAGEKERALDSLRFAAEQGHPLAAWKLGRMYSRGDGVQEDDVKAFEYFRQIASKYADDSPSSPRAPFIASAFVELGSYYLTGINNSAIEPNVARAREIFTYAASYFGDADAQFHLGMLYLDEPERDPHMAARWLKLAAQKGHLMAQARLGELLSNGEFGGNENRTAGLMWLTVAQRRAHGDDAVWIGEAQERSFGLASEKVRRRAAALADNWLSKNGAVVAEKTQ</sequence>
<evidence type="ECO:0000256" key="1">
    <source>
        <dbReference type="SAM" id="SignalP"/>
    </source>
</evidence>
<feature type="signal peptide" evidence="1">
    <location>
        <begin position="1"/>
        <end position="25"/>
    </location>
</feature>